<accession>A0A3G4ZQ88</accession>
<reference evidence="2" key="1">
    <citation type="submission" date="2018-10" db="EMBL/GenBank/DDBJ databases">
        <title>Hidden diversity of soil giant viruses.</title>
        <authorList>
            <person name="Schulz F."/>
            <person name="Alteio L."/>
            <person name="Goudeau D."/>
            <person name="Ryan E.M."/>
            <person name="Malmstrom R.R."/>
            <person name="Blanchard J."/>
            <person name="Woyke T."/>
        </authorList>
    </citation>
    <scope>NUCLEOTIDE SEQUENCE</scope>
    <source>
        <strain evidence="2">TEV1</strain>
    </source>
</reference>
<dbReference type="EMBL" id="MK071981">
    <property type="protein sequence ID" value="AYV75773.1"/>
    <property type="molecule type" value="Genomic_DNA"/>
</dbReference>
<dbReference type="PANTHER" id="PTHR21540:SF0">
    <property type="entry name" value="PHD FAMILY PROTEIN"/>
    <property type="match status" value="1"/>
</dbReference>
<gene>
    <name evidence="2" type="ORF">Terrestrivirus3_42</name>
</gene>
<name>A0A3G4ZQ88_9VIRU</name>
<dbReference type="Gene3D" id="3.30.40.10">
    <property type="entry name" value="Zinc/RING finger domain, C3HC4 (zinc finger)"/>
    <property type="match status" value="1"/>
</dbReference>
<dbReference type="InterPro" id="IPR007527">
    <property type="entry name" value="Znf_SWIM"/>
</dbReference>
<dbReference type="Pfam" id="PF04434">
    <property type="entry name" value="SWIM"/>
    <property type="match status" value="1"/>
</dbReference>
<sequence>MNKFDDLDEIDQLQKKHIPPKKIVKNIIVKKIVKKEEVKIKEPDDIYDEIHDEIIDEPKKIVKNIIVKKIVKKEEVKIKEPKDKLYDDEILDEPKIIKKPNKIIEEIDEYIEPKQYDYQTHVRKDRGLKQKLFLIETKNDYEYLIMGLTGNVYTVSVTNKPTCTCPDYTTKNNRCKHIYFVFQRVLRTDNCDKELYSNEELAHFIENKNNIDKNVCVSENIKSKYHKLAHKKSNKTSVVDVNLDDLCPLCLDDLDNGEEIDWCKADCGKAIHKLCFKVCSPKYGAKCPYCNKPWNPQVNENAYINLLS</sequence>
<dbReference type="InterPro" id="IPR039903">
    <property type="entry name" value="Zswim2"/>
</dbReference>
<dbReference type="InterPro" id="IPR013083">
    <property type="entry name" value="Znf_RING/FYVE/PHD"/>
</dbReference>
<dbReference type="SUPFAM" id="SSF57850">
    <property type="entry name" value="RING/U-box"/>
    <property type="match status" value="1"/>
</dbReference>
<protein>
    <recommendedName>
        <fullName evidence="1">SWIM-type domain-containing protein</fullName>
    </recommendedName>
</protein>
<evidence type="ECO:0000313" key="2">
    <source>
        <dbReference type="EMBL" id="AYV75773.1"/>
    </source>
</evidence>
<evidence type="ECO:0000259" key="1">
    <source>
        <dbReference type="PROSITE" id="PS50966"/>
    </source>
</evidence>
<feature type="domain" description="SWIM-type" evidence="1">
    <location>
        <begin position="153"/>
        <end position="186"/>
    </location>
</feature>
<organism evidence="2">
    <name type="scientific">Terrestrivirus sp</name>
    <dbReference type="NCBI Taxonomy" id="2487775"/>
    <lineage>
        <taxon>Viruses</taxon>
        <taxon>Varidnaviria</taxon>
        <taxon>Bamfordvirae</taxon>
        <taxon>Nucleocytoviricota</taxon>
        <taxon>Megaviricetes</taxon>
        <taxon>Imitervirales</taxon>
        <taxon>Mimiviridae</taxon>
        <taxon>Klosneuvirinae</taxon>
    </lineage>
</organism>
<dbReference type="PANTHER" id="PTHR21540">
    <property type="entry name" value="RING FINGER AND SWIM DOMAIN-CONTAINING PROTEIN 2"/>
    <property type="match status" value="1"/>
</dbReference>
<dbReference type="GO" id="GO:0061630">
    <property type="term" value="F:ubiquitin protein ligase activity"/>
    <property type="evidence" value="ECO:0007669"/>
    <property type="project" value="InterPro"/>
</dbReference>
<dbReference type="GO" id="GO:0008270">
    <property type="term" value="F:zinc ion binding"/>
    <property type="evidence" value="ECO:0007669"/>
    <property type="project" value="InterPro"/>
</dbReference>
<dbReference type="PROSITE" id="PS50966">
    <property type="entry name" value="ZF_SWIM"/>
    <property type="match status" value="1"/>
</dbReference>
<proteinExistence type="predicted"/>